<dbReference type="InterPro" id="IPR023346">
    <property type="entry name" value="Lysozyme-like_dom_sf"/>
</dbReference>
<keyword evidence="6 11" id="KW-0133">Cell shape</keyword>
<feature type="domain" description="Glycosyl transferase family 51" evidence="12">
    <location>
        <begin position="71"/>
        <end position="233"/>
    </location>
</feature>
<evidence type="ECO:0000256" key="4">
    <source>
        <dbReference type="ARBA" id="ARBA00022679"/>
    </source>
</evidence>
<evidence type="ECO:0000313" key="13">
    <source>
        <dbReference type="EMBL" id="QEE31115.1"/>
    </source>
</evidence>
<dbReference type="EMBL" id="CP042806">
    <property type="protein sequence ID" value="QEE31115.1"/>
    <property type="molecule type" value="Genomic_DNA"/>
</dbReference>
<dbReference type="KEGG" id="talb:FTW19_01145"/>
<dbReference type="PANTHER" id="PTHR30400:SF0">
    <property type="entry name" value="BIOSYNTHETIC PEPTIDOGLYCAN TRANSGLYCOSYLASE"/>
    <property type="match status" value="1"/>
</dbReference>
<evidence type="ECO:0000256" key="6">
    <source>
        <dbReference type="ARBA" id="ARBA00022960"/>
    </source>
</evidence>
<dbReference type="GO" id="GO:0005886">
    <property type="term" value="C:plasma membrane"/>
    <property type="evidence" value="ECO:0007669"/>
    <property type="project" value="UniProtKB-SubCell"/>
</dbReference>
<dbReference type="SUPFAM" id="SSF53955">
    <property type="entry name" value="Lysozyme-like"/>
    <property type="match status" value="1"/>
</dbReference>
<keyword evidence="14" id="KW-1185">Reference proteome</keyword>
<dbReference type="GO" id="GO:0016763">
    <property type="term" value="F:pentosyltransferase activity"/>
    <property type="evidence" value="ECO:0007669"/>
    <property type="project" value="InterPro"/>
</dbReference>
<comment type="catalytic activity">
    <reaction evidence="11">
        <text>[GlcNAc-(1-&gt;4)-Mur2Ac(oyl-L-Ala-gamma-D-Glu-L-Lys-D-Ala-D-Ala)](n)-di-trans,octa-cis-undecaprenyl diphosphate + beta-D-GlcNAc-(1-&gt;4)-Mur2Ac(oyl-L-Ala-gamma-D-Glu-L-Lys-D-Ala-D-Ala)-di-trans,octa-cis-undecaprenyl diphosphate = [GlcNAc-(1-&gt;4)-Mur2Ac(oyl-L-Ala-gamma-D-Glu-L-Lys-D-Ala-D-Ala)](n+1)-di-trans,octa-cis-undecaprenyl diphosphate + di-trans,octa-cis-undecaprenyl diphosphate + H(+)</text>
        <dbReference type="Rhea" id="RHEA:23708"/>
        <dbReference type="Rhea" id="RHEA-COMP:9602"/>
        <dbReference type="Rhea" id="RHEA-COMP:9603"/>
        <dbReference type="ChEBI" id="CHEBI:15378"/>
        <dbReference type="ChEBI" id="CHEBI:58405"/>
        <dbReference type="ChEBI" id="CHEBI:60033"/>
        <dbReference type="ChEBI" id="CHEBI:78435"/>
        <dbReference type="EC" id="2.4.99.28"/>
    </reaction>
</comment>
<comment type="pathway">
    <text evidence="11">Cell wall biogenesis; peptidoglycan biosynthesis.</text>
</comment>
<dbReference type="InterPro" id="IPR036950">
    <property type="entry name" value="PBP_transglycosylase"/>
</dbReference>
<comment type="similarity">
    <text evidence="11">Belongs to the glycosyltransferase 51 family.</text>
</comment>
<keyword evidence="8 11" id="KW-1133">Transmembrane helix</keyword>
<keyword evidence="10 11" id="KW-0961">Cell wall biogenesis/degradation</keyword>
<proteinExistence type="inferred from homology"/>
<dbReference type="Proteomes" id="UP000321820">
    <property type="component" value="Chromosome"/>
</dbReference>
<comment type="function">
    <text evidence="11">Peptidoglycan polymerase that catalyzes glycan chain elongation from lipid-linked precursors.</text>
</comment>
<protein>
    <recommendedName>
        <fullName evidence="11">Biosynthetic peptidoglycan transglycosylase</fullName>
        <ecNumber evidence="11">2.4.99.28</ecNumber>
    </recommendedName>
    <alternativeName>
        <fullName evidence="11">Glycan polymerase</fullName>
    </alternativeName>
    <alternativeName>
        <fullName evidence="11">Peptidoglycan glycosyltransferase MtgA</fullName>
        <shortName evidence="11">PGT</shortName>
    </alternativeName>
</protein>
<comment type="subcellular location">
    <subcellularLocation>
        <location evidence="11">Cell membrane</location>
        <topology evidence="11">Single-pass membrane protein</topology>
    </subcellularLocation>
</comment>
<dbReference type="Gene3D" id="1.10.3810.10">
    <property type="entry name" value="Biosynthetic peptidoglycan transglycosylase-like"/>
    <property type="match status" value="1"/>
</dbReference>
<accession>A0A5B9EJ74</accession>
<dbReference type="GO" id="GO:0008955">
    <property type="term" value="F:peptidoglycan glycosyltransferase activity"/>
    <property type="evidence" value="ECO:0007669"/>
    <property type="project" value="UniProtKB-UniRule"/>
</dbReference>
<keyword evidence="4 11" id="KW-0808">Transferase</keyword>
<name>A0A5B9EJ74_9BACT</name>
<sequence>MLTVAPTSDIQTRLRIRRSSILRLVRWLGLGIAALWLLAALSLVALRWIDPPTTAVHMQRRIQSWTQSGAYNKRYRFIPLNQISPDLQHAVVAAEDARFYQHHGFDWSEIQKAAREDMEGERTRGASTITQQLVKNLFFGTGRSVIRKVAEATLVPVAELALGKQRILELYLNVVEWGPGFYGADAACRTDYRTSARGISRAQAARLAAILPAPLKRRPERMNSYSGIILKRMAQMGW</sequence>
<keyword evidence="9 11" id="KW-0472">Membrane</keyword>
<dbReference type="AlphaFoldDB" id="A0A5B9EJ74"/>
<organism evidence="13 14">
    <name type="scientific">Terriglobus albidus</name>
    <dbReference type="NCBI Taxonomy" id="1592106"/>
    <lineage>
        <taxon>Bacteria</taxon>
        <taxon>Pseudomonadati</taxon>
        <taxon>Acidobacteriota</taxon>
        <taxon>Terriglobia</taxon>
        <taxon>Terriglobales</taxon>
        <taxon>Acidobacteriaceae</taxon>
        <taxon>Terriglobus</taxon>
    </lineage>
</organism>
<feature type="transmembrane region" description="Helical" evidence="11">
    <location>
        <begin position="24"/>
        <end position="49"/>
    </location>
</feature>
<dbReference type="PANTHER" id="PTHR30400">
    <property type="entry name" value="MONOFUNCTIONAL BIOSYNTHETIC PEPTIDOGLYCAN TRANSGLYCOSYLASE"/>
    <property type="match status" value="1"/>
</dbReference>
<keyword evidence="2" id="KW-0997">Cell inner membrane</keyword>
<evidence type="ECO:0000256" key="8">
    <source>
        <dbReference type="ARBA" id="ARBA00022989"/>
    </source>
</evidence>
<dbReference type="InterPro" id="IPR011812">
    <property type="entry name" value="Pep_trsgly"/>
</dbReference>
<gene>
    <name evidence="11 13" type="primary">mtgA</name>
    <name evidence="13" type="ORF">FTW19_01145</name>
</gene>
<dbReference type="EC" id="2.4.99.28" evidence="11"/>
<evidence type="ECO:0000256" key="7">
    <source>
        <dbReference type="ARBA" id="ARBA00022984"/>
    </source>
</evidence>
<dbReference type="GO" id="GO:0008360">
    <property type="term" value="P:regulation of cell shape"/>
    <property type="evidence" value="ECO:0007669"/>
    <property type="project" value="UniProtKB-KW"/>
</dbReference>
<evidence type="ECO:0000256" key="9">
    <source>
        <dbReference type="ARBA" id="ARBA00023136"/>
    </source>
</evidence>
<evidence type="ECO:0000256" key="10">
    <source>
        <dbReference type="ARBA" id="ARBA00023316"/>
    </source>
</evidence>
<evidence type="ECO:0000256" key="2">
    <source>
        <dbReference type="ARBA" id="ARBA00022519"/>
    </source>
</evidence>
<dbReference type="OrthoDB" id="9766909at2"/>
<keyword evidence="1 11" id="KW-1003">Cell membrane</keyword>
<evidence type="ECO:0000256" key="1">
    <source>
        <dbReference type="ARBA" id="ARBA00022475"/>
    </source>
</evidence>
<dbReference type="HAMAP" id="MF_00766">
    <property type="entry name" value="PGT_MtgA"/>
    <property type="match status" value="1"/>
</dbReference>
<dbReference type="GO" id="GO:0009252">
    <property type="term" value="P:peptidoglycan biosynthetic process"/>
    <property type="evidence" value="ECO:0007669"/>
    <property type="project" value="UniProtKB-UniRule"/>
</dbReference>
<dbReference type="UniPathway" id="UPA00219"/>
<keyword evidence="5 11" id="KW-0812">Transmembrane</keyword>
<keyword evidence="3 11" id="KW-0328">Glycosyltransferase</keyword>
<reference evidence="13 14" key="1">
    <citation type="submission" date="2019-08" db="EMBL/GenBank/DDBJ databases">
        <title>Complete genome sequence of Terriglobus albidus strain ORNL.</title>
        <authorList>
            <person name="Podar M."/>
        </authorList>
    </citation>
    <scope>NUCLEOTIDE SEQUENCE [LARGE SCALE GENOMIC DNA]</scope>
    <source>
        <strain evidence="13 14">ORNL</strain>
    </source>
</reference>
<evidence type="ECO:0000259" key="12">
    <source>
        <dbReference type="Pfam" id="PF00912"/>
    </source>
</evidence>
<dbReference type="InterPro" id="IPR001264">
    <property type="entry name" value="Glyco_trans_51"/>
</dbReference>
<keyword evidence="7 11" id="KW-0573">Peptidoglycan synthesis</keyword>
<evidence type="ECO:0000256" key="5">
    <source>
        <dbReference type="ARBA" id="ARBA00022692"/>
    </source>
</evidence>
<evidence type="ECO:0000256" key="11">
    <source>
        <dbReference type="HAMAP-Rule" id="MF_00766"/>
    </source>
</evidence>
<dbReference type="NCBIfam" id="TIGR02070">
    <property type="entry name" value="mono_pep_trsgly"/>
    <property type="match status" value="1"/>
</dbReference>
<evidence type="ECO:0000256" key="3">
    <source>
        <dbReference type="ARBA" id="ARBA00022676"/>
    </source>
</evidence>
<dbReference type="GO" id="GO:0009274">
    <property type="term" value="C:peptidoglycan-based cell wall"/>
    <property type="evidence" value="ECO:0007669"/>
    <property type="project" value="InterPro"/>
</dbReference>
<dbReference type="GO" id="GO:0071555">
    <property type="term" value="P:cell wall organization"/>
    <property type="evidence" value="ECO:0007669"/>
    <property type="project" value="UniProtKB-KW"/>
</dbReference>
<dbReference type="Pfam" id="PF00912">
    <property type="entry name" value="Transgly"/>
    <property type="match status" value="1"/>
</dbReference>
<evidence type="ECO:0000313" key="14">
    <source>
        <dbReference type="Proteomes" id="UP000321820"/>
    </source>
</evidence>